<evidence type="ECO:0000313" key="8">
    <source>
        <dbReference type="EMBL" id="GFQ08587.1"/>
    </source>
</evidence>
<keyword evidence="4" id="KW-0804">Transcription</keyword>
<dbReference type="AlphaFoldDB" id="A0A830D9V6"/>
<comment type="caution">
    <text evidence="8">The sequence shown here is derived from an EMBL/GenBank/DDBJ whole genome shotgun (WGS) entry which is preliminary data.</text>
</comment>
<organism evidence="8 9">
    <name type="scientific">Phtheirospermum japonicum</name>
    <dbReference type="NCBI Taxonomy" id="374723"/>
    <lineage>
        <taxon>Eukaryota</taxon>
        <taxon>Viridiplantae</taxon>
        <taxon>Streptophyta</taxon>
        <taxon>Embryophyta</taxon>
        <taxon>Tracheophyta</taxon>
        <taxon>Spermatophyta</taxon>
        <taxon>Magnoliopsida</taxon>
        <taxon>eudicotyledons</taxon>
        <taxon>Gunneridae</taxon>
        <taxon>Pentapetalae</taxon>
        <taxon>asterids</taxon>
        <taxon>lamiids</taxon>
        <taxon>Lamiales</taxon>
        <taxon>Orobanchaceae</taxon>
        <taxon>Orobanchaceae incertae sedis</taxon>
        <taxon>Phtheirospermum</taxon>
    </lineage>
</organism>
<dbReference type="InterPro" id="IPR017887">
    <property type="entry name" value="TF_TCP_subgr"/>
</dbReference>
<dbReference type="GO" id="GO:0005634">
    <property type="term" value="C:nucleus"/>
    <property type="evidence" value="ECO:0007669"/>
    <property type="project" value="UniProtKB-SubCell"/>
</dbReference>
<keyword evidence="5" id="KW-0539">Nucleus</keyword>
<proteinExistence type="predicted"/>
<evidence type="ECO:0000256" key="1">
    <source>
        <dbReference type="ARBA" id="ARBA00004123"/>
    </source>
</evidence>
<keyword evidence="3" id="KW-0238">DNA-binding</keyword>
<dbReference type="PANTHER" id="PTHR31072:SF218">
    <property type="entry name" value="TRANSCRIPTION FACTOR TCP11-RELATED"/>
    <property type="match status" value="1"/>
</dbReference>
<evidence type="ECO:0000259" key="7">
    <source>
        <dbReference type="PROSITE" id="PS51369"/>
    </source>
</evidence>
<evidence type="ECO:0000256" key="6">
    <source>
        <dbReference type="SAM" id="MobiDB-lite"/>
    </source>
</evidence>
<protein>
    <submittedName>
        <fullName evidence="8">Transcription factor tcp15</fullName>
    </submittedName>
</protein>
<name>A0A830D9V6_9LAMI</name>
<evidence type="ECO:0000256" key="5">
    <source>
        <dbReference type="ARBA" id="ARBA00023242"/>
    </source>
</evidence>
<evidence type="ECO:0000256" key="3">
    <source>
        <dbReference type="ARBA" id="ARBA00023125"/>
    </source>
</evidence>
<dbReference type="OrthoDB" id="1904351at2759"/>
<feature type="domain" description="TCP" evidence="7">
    <location>
        <begin position="1"/>
        <end position="39"/>
    </location>
</feature>
<dbReference type="Proteomes" id="UP000653305">
    <property type="component" value="Unassembled WGS sequence"/>
</dbReference>
<dbReference type="GO" id="GO:0043565">
    <property type="term" value="F:sequence-specific DNA binding"/>
    <property type="evidence" value="ECO:0007669"/>
    <property type="project" value="TreeGrafter"/>
</dbReference>
<dbReference type="InterPro" id="IPR005333">
    <property type="entry name" value="Transcription_factor_TCP"/>
</dbReference>
<comment type="subcellular location">
    <subcellularLocation>
        <location evidence="1">Nucleus</location>
    </subcellularLocation>
</comment>
<reference evidence="8" key="1">
    <citation type="submission" date="2020-07" db="EMBL/GenBank/DDBJ databases">
        <title>Ethylene signaling mediates host invasion by parasitic plants.</title>
        <authorList>
            <person name="Yoshida S."/>
        </authorList>
    </citation>
    <scope>NUCLEOTIDE SEQUENCE</scope>
    <source>
        <strain evidence="8">Okayama</strain>
    </source>
</reference>
<dbReference type="PROSITE" id="PS51369">
    <property type="entry name" value="TCP"/>
    <property type="match status" value="1"/>
</dbReference>
<dbReference type="PANTHER" id="PTHR31072">
    <property type="entry name" value="TRANSCRIPTION FACTOR TCP4-RELATED"/>
    <property type="match status" value="1"/>
</dbReference>
<keyword evidence="2" id="KW-0805">Transcription regulation</keyword>
<gene>
    <name evidence="8" type="ORF">PHJA_003002700</name>
</gene>
<evidence type="ECO:0000313" key="9">
    <source>
        <dbReference type="Proteomes" id="UP000653305"/>
    </source>
</evidence>
<dbReference type="Pfam" id="PF03634">
    <property type="entry name" value="TCP"/>
    <property type="match status" value="1"/>
</dbReference>
<dbReference type="EMBL" id="BMAC01007394">
    <property type="protein sequence ID" value="GFQ08587.1"/>
    <property type="molecule type" value="Genomic_DNA"/>
</dbReference>
<evidence type="ECO:0000256" key="4">
    <source>
        <dbReference type="ARBA" id="ARBA00023163"/>
    </source>
</evidence>
<accession>A0A830D9V6</accession>
<dbReference type="GO" id="GO:0003700">
    <property type="term" value="F:DNA-binding transcription factor activity"/>
    <property type="evidence" value="ECO:0007669"/>
    <property type="project" value="InterPro"/>
</dbReference>
<keyword evidence="9" id="KW-1185">Reference proteome</keyword>
<feature type="region of interest" description="Disordered" evidence="6">
    <location>
        <begin position="233"/>
        <end position="253"/>
    </location>
</feature>
<sequence>MPAACAARVFQLTRELGHKSDGETIEWLLQQAEPSVIAATGTGTIPANFTSLNISVRSSGSTISAPLHLRNFSYLNNNNNNHGFGTTPFRVRGEDQWDHNNNNNINNNNLLSFSNGNVNVMSPGVHAKQERRPEEGMGSYMVQSSAGSIPATQGQNPAAAFLQVMSGGDQSATWPFSSVGNGGLHFMNFPAPMAFLPGQQLAMGRGGRSGGGAVVDGHLGMLAALNGFRTIPGGGGEAEAEDSGHGGGRHVDA</sequence>
<evidence type="ECO:0000256" key="2">
    <source>
        <dbReference type="ARBA" id="ARBA00023015"/>
    </source>
</evidence>